<dbReference type="Gene3D" id="3.40.50.2000">
    <property type="entry name" value="Glycogen Phosphorylase B"/>
    <property type="match status" value="2"/>
</dbReference>
<dbReference type="AlphaFoldDB" id="A0A1M6NMZ1"/>
<dbReference type="SUPFAM" id="SSF53756">
    <property type="entry name" value="UDP-Glycosyltransferase/glycogen phosphorylase"/>
    <property type="match status" value="1"/>
</dbReference>
<name>A0A1M6NMZ1_9BURK</name>
<dbReference type="PANTHER" id="PTHR12526">
    <property type="entry name" value="GLYCOSYLTRANSFERASE"/>
    <property type="match status" value="1"/>
</dbReference>
<dbReference type="Pfam" id="PF13692">
    <property type="entry name" value="Glyco_trans_1_4"/>
    <property type="match status" value="1"/>
</dbReference>
<dbReference type="Proteomes" id="UP000184395">
    <property type="component" value="Unassembled WGS sequence"/>
</dbReference>
<evidence type="ECO:0000313" key="1">
    <source>
        <dbReference type="EMBL" id="SHJ97004.1"/>
    </source>
</evidence>
<dbReference type="STRING" id="169427.SAMN05192548_1010168"/>
<reference evidence="1 2" key="1">
    <citation type="submission" date="2016-11" db="EMBL/GenBank/DDBJ databases">
        <authorList>
            <person name="Jaros S."/>
            <person name="Januszkiewicz K."/>
            <person name="Wedrychowicz H."/>
        </authorList>
    </citation>
    <scope>NUCLEOTIDE SEQUENCE [LARGE SCALE GENOMIC DNA]</scope>
    <source>
        <strain evidence="1 2">LMG 20594</strain>
    </source>
</reference>
<keyword evidence="1" id="KW-0808">Transferase</keyword>
<protein>
    <submittedName>
        <fullName evidence="1">Glycosyltransferase involved in cell wall bisynthesis</fullName>
    </submittedName>
</protein>
<sequence>MSASLAILMVHQGAELYGSDRSFASALEALRERHPQAVIDVVLPEQGPLVELVRPYATRCLFNRRGILRKVELKARPWHTLSMLLAGWRAYRDMFASYDVCYVNTVVCVAAIAALRGRRGGAYVHVREIPSPGVRWVFKALLRFSGATVMYNSGATAAAFGLPGAVIYNGVGAPAYMSEPGYTGARELRIAIIGRINPWKGQQFVLEALQTVGRALPVQIRIIGDVFPGYEALLDALRAAAGACDQIVEIEGFTNHPEAHFAWADFVLVPSILPEPFGRVAIESFAAGRPVIASNAGGLQEIVTDGATGLLFAPGDAEDLVRVLQRAVALTPEQYGAMAEAARQTYERRFTVRSYMDAIAEHVSAPHVLQPVQPQPSPHSTGQS</sequence>
<gene>
    <name evidence="1" type="ORF">SAMN05192548_1010168</name>
</gene>
<evidence type="ECO:0000313" key="2">
    <source>
        <dbReference type="Proteomes" id="UP000184395"/>
    </source>
</evidence>
<accession>A0A1M6NMZ1</accession>
<organism evidence="1 2">
    <name type="scientific">Paraburkholderia terricola</name>
    <dbReference type="NCBI Taxonomy" id="169427"/>
    <lineage>
        <taxon>Bacteria</taxon>
        <taxon>Pseudomonadati</taxon>
        <taxon>Pseudomonadota</taxon>
        <taxon>Betaproteobacteria</taxon>
        <taxon>Burkholderiales</taxon>
        <taxon>Burkholderiaceae</taxon>
        <taxon>Paraburkholderia</taxon>
    </lineage>
</organism>
<dbReference type="EMBL" id="FRAB01000010">
    <property type="protein sequence ID" value="SHJ97004.1"/>
    <property type="molecule type" value="Genomic_DNA"/>
</dbReference>
<dbReference type="GO" id="GO:0016740">
    <property type="term" value="F:transferase activity"/>
    <property type="evidence" value="ECO:0007669"/>
    <property type="project" value="UniProtKB-KW"/>
</dbReference>
<proteinExistence type="predicted"/>
<dbReference type="CDD" id="cd03801">
    <property type="entry name" value="GT4_PimA-like"/>
    <property type="match status" value="1"/>
</dbReference>